<dbReference type="InterPro" id="IPR056632">
    <property type="entry name" value="DUF7730"/>
</dbReference>
<name>A0ABR4FK31_9EURO</name>
<accession>A0ABR4FK31</accession>
<sequence>MNRYSEAVDLLYTCNAFVYRNLTAITLFTLTVLPQRLRCIRLLRLEWIFQDYAIDYPYGTSAAYSEPVHASFDGRLEALWEILTTRMTGLRDLYVRLEGDFRYGPTAWEERIFGPMQRMKVKVVSSSSKGQHWED</sequence>
<evidence type="ECO:0000313" key="2">
    <source>
        <dbReference type="EMBL" id="KAL2783606.1"/>
    </source>
</evidence>
<evidence type="ECO:0000259" key="1">
    <source>
        <dbReference type="Pfam" id="PF24864"/>
    </source>
</evidence>
<protein>
    <recommendedName>
        <fullName evidence="1">DUF7730 domain-containing protein</fullName>
    </recommendedName>
</protein>
<keyword evidence="3" id="KW-1185">Reference proteome</keyword>
<dbReference type="Proteomes" id="UP001610563">
    <property type="component" value="Unassembled WGS sequence"/>
</dbReference>
<dbReference type="Pfam" id="PF24864">
    <property type="entry name" value="DUF7730"/>
    <property type="match status" value="1"/>
</dbReference>
<proteinExistence type="predicted"/>
<reference evidence="2 3" key="1">
    <citation type="submission" date="2024-07" db="EMBL/GenBank/DDBJ databases">
        <title>Section-level genome sequencing and comparative genomics of Aspergillus sections Usti and Cavernicolus.</title>
        <authorList>
            <consortium name="Lawrence Berkeley National Laboratory"/>
            <person name="Nybo J.L."/>
            <person name="Vesth T.C."/>
            <person name="Theobald S."/>
            <person name="Frisvad J.C."/>
            <person name="Larsen T.O."/>
            <person name="Kjaerboelling I."/>
            <person name="Rothschild-Mancinelli K."/>
            <person name="Lyhne E.K."/>
            <person name="Kogle M.E."/>
            <person name="Barry K."/>
            <person name="Clum A."/>
            <person name="Na H."/>
            <person name="Ledsgaard L."/>
            <person name="Lin J."/>
            <person name="Lipzen A."/>
            <person name="Kuo A."/>
            <person name="Riley R."/>
            <person name="Mondo S."/>
            <person name="Labutti K."/>
            <person name="Haridas S."/>
            <person name="Pangalinan J."/>
            <person name="Salamov A.A."/>
            <person name="Simmons B.A."/>
            <person name="Magnuson J.K."/>
            <person name="Chen J."/>
            <person name="Drula E."/>
            <person name="Henrissat B."/>
            <person name="Wiebenga A."/>
            <person name="Lubbers R.J."/>
            <person name="Gomes A.C."/>
            <person name="Makela M.R."/>
            <person name="Stajich J."/>
            <person name="Grigoriev I.V."/>
            <person name="Mortensen U.H."/>
            <person name="De Vries R.P."/>
            <person name="Baker S.E."/>
            <person name="Andersen M.R."/>
        </authorList>
    </citation>
    <scope>NUCLEOTIDE SEQUENCE [LARGE SCALE GENOMIC DNA]</scope>
    <source>
        <strain evidence="2 3">CBS 209.92</strain>
    </source>
</reference>
<feature type="domain" description="DUF7730" evidence="1">
    <location>
        <begin position="4"/>
        <end position="111"/>
    </location>
</feature>
<gene>
    <name evidence="2" type="ORF">BJX66DRAFT_318201</name>
</gene>
<comment type="caution">
    <text evidence="2">The sequence shown here is derived from an EMBL/GenBank/DDBJ whole genome shotgun (WGS) entry which is preliminary data.</text>
</comment>
<dbReference type="EMBL" id="JBFTWV010000224">
    <property type="protein sequence ID" value="KAL2783606.1"/>
    <property type="molecule type" value="Genomic_DNA"/>
</dbReference>
<evidence type="ECO:0000313" key="3">
    <source>
        <dbReference type="Proteomes" id="UP001610563"/>
    </source>
</evidence>
<organism evidence="2 3">
    <name type="scientific">Aspergillus keveii</name>
    <dbReference type="NCBI Taxonomy" id="714993"/>
    <lineage>
        <taxon>Eukaryota</taxon>
        <taxon>Fungi</taxon>
        <taxon>Dikarya</taxon>
        <taxon>Ascomycota</taxon>
        <taxon>Pezizomycotina</taxon>
        <taxon>Eurotiomycetes</taxon>
        <taxon>Eurotiomycetidae</taxon>
        <taxon>Eurotiales</taxon>
        <taxon>Aspergillaceae</taxon>
        <taxon>Aspergillus</taxon>
        <taxon>Aspergillus subgen. Nidulantes</taxon>
    </lineage>
</organism>